<dbReference type="Gene3D" id="3.40.50.620">
    <property type="entry name" value="HUPs"/>
    <property type="match status" value="2"/>
</dbReference>
<protein>
    <submittedName>
        <fullName evidence="3">Nucleotide-binding universal stress UspA family protein</fullName>
    </submittedName>
</protein>
<dbReference type="OrthoDB" id="9816117at2"/>
<keyword evidence="4" id="KW-1185">Reference proteome</keyword>
<dbReference type="InterPro" id="IPR006016">
    <property type="entry name" value="UspA"/>
</dbReference>
<dbReference type="PANTHER" id="PTHR46268:SF6">
    <property type="entry name" value="UNIVERSAL STRESS PROTEIN UP12"/>
    <property type="match status" value="1"/>
</dbReference>
<accession>A0A2T0M6A8</accession>
<evidence type="ECO:0000256" key="1">
    <source>
        <dbReference type="ARBA" id="ARBA00008791"/>
    </source>
</evidence>
<dbReference type="SUPFAM" id="SSF52402">
    <property type="entry name" value="Adenine nucleotide alpha hydrolases-like"/>
    <property type="match status" value="2"/>
</dbReference>
<comment type="caution">
    <text evidence="3">The sequence shown here is derived from an EMBL/GenBank/DDBJ whole genome shotgun (WGS) entry which is preliminary data.</text>
</comment>
<dbReference type="RefSeq" id="WP_106251228.1">
    <property type="nucleotide sequence ID" value="NZ_PVNG01000029.1"/>
</dbReference>
<dbReference type="Pfam" id="PF00582">
    <property type="entry name" value="Usp"/>
    <property type="match status" value="2"/>
</dbReference>
<reference evidence="3 4" key="1">
    <citation type="submission" date="2018-03" db="EMBL/GenBank/DDBJ databases">
        <title>Genomic Encyclopedia of Type Strains, Phase III (KMG-III): the genomes of soil and plant-associated and newly described type strains.</title>
        <authorList>
            <person name="Whitman W."/>
        </authorList>
    </citation>
    <scope>NUCLEOTIDE SEQUENCE [LARGE SCALE GENOMIC DNA]</scope>
    <source>
        <strain evidence="3 4">CGMCC 4.7104</strain>
    </source>
</reference>
<dbReference type="PRINTS" id="PR01438">
    <property type="entry name" value="UNVRSLSTRESS"/>
</dbReference>
<dbReference type="PANTHER" id="PTHR46268">
    <property type="entry name" value="STRESS RESPONSE PROTEIN NHAX"/>
    <property type="match status" value="1"/>
</dbReference>
<dbReference type="AlphaFoldDB" id="A0A2T0M6A8"/>
<organism evidence="3 4">
    <name type="scientific">Nonomuraea fuscirosea</name>
    <dbReference type="NCBI Taxonomy" id="1291556"/>
    <lineage>
        <taxon>Bacteria</taxon>
        <taxon>Bacillati</taxon>
        <taxon>Actinomycetota</taxon>
        <taxon>Actinomycetes</taxon>
        <taxon>Streptosporangiales</taxon>
        <taxon>Streptosporangiaceae</taxon>
        <taxon>Nonomuraea</taxon>
    </lineage>
</organism>
<dbReference type="InterPro" id="IPR014729">
    <property type="entry name" value="Rossmann-like_a/b/a_fold"/>
</dbReference>
<feature type="domain" description="UspA" evidence="2">
    <location>
        <begin position="136"/>
        <end position="273"/>
    </location>
</feature>
<sequence>MTRPIVVGVDGSLPSAAAVEWAAAEAGRRGLSLRLVHVYEERPYDGYDADDPSGPLAIAADRARGTAPGVEVATRALPGNVRDVLIAESAGADTVVVGSRGLGGFTGMVIGSVSTAVAGHAAGPVVVVHGRPARSYGRVVIGYDRSPHSEAAMEYAVEQARVRGVPLHVVHAWQTPVFSPQATAYNTLLVDVYREESGAVSESVERWREKHPDVEITCETVSGHPVSVLAAEGSTADLVVVGSRGYGGLVSAVLGSVSHGVLHHVTCPVAVVRPR</sequence>
<dbReference type="InterPro" id="IPR006015">
    <property type="entry name" value="Universal_stress_UspA"/>
</dbReference>
<dbReference type="Proteomes" id="UP000238312">
    <property type="component" value="Unassembled WGS sequence"/>
</dbReference>
<name>A0A2T0M6A8_9ACTN</name>
<evidence type="ECO:0000313" key="4">
    <source>
        <dbReference type="Proteomes" id="UP000238312"/>
    </source>
</evidence>
<gene>
    <name evidence="3" type="ORF">B0I32_12990</name>
</gene>
<evidence type="ECO:0000259" key="2">
    <source>
        <dbReference type="Pfam" id="PF00582"/>
    </source>
</evidence>
<proteinExistence type="inferred from homology"/>
<evidence type="ECO:0000313" key="3">
    <source>
        <dbReference type="EMBL" id="PRX52972.1"/>
    </source>
</evidence>
<dbReference type="EMBL" id="PVNG01000029">
    <property type="protein sequence ID" value="PRX52972.1"/>
    <property type="molecule type" value="Genomic_DNA"/>
</dbReference>
<comment type="similarity">
    <text evidence="1">Belongs to the universal stress protein A family.</text>
</comment>
<feature type="domain" description="UspA" evidence="2">
    <location>
        <begin position="1"/>
        <end position="129"/>
    </location>
</feature>